<dbReference type="PANTHER" id="PTHR45947">
    <property type="entry name" value="SULFOQUINOVOSYL TRANSFERASE SQD2"/>
    <property type="match status" value="1"/>
</dbReference>
<evidence type="ECO:0000313" key="3">
    <source>
        <dbReference type="EMBL" id="MDE4907367.1"/>
    </source>
</evidence>
<sequence>MDGMSEPNDTTCDSDFTDKCLLVITPNYPNEDGSYFGSVFVKNQVDALKHNFKEVIVIAPVLFSAGRLLDDRLCHNYAYDNVRVYYPRSLYIPWPVYRKLNVSRMYFDTRASAVEALIQKEKIVFDLVHAHFVWPSAKIAQELKKKYNVPCVVTAHGYDVYELPFRDQIWQKRVESVLNSMDRIITVSKKNQGCLEKLHITTPITVIPNGFSEDLFYPRDRDACRKKLDLPLDKIIILTVGNLFDVKGHKYLIEAMERLAKQRKDILCVIVGSGFLQSALEEQIKGAQLEEYVFLAGGKPHEEIPVWMNACDVFVLPSLNESFGIVQIEAMACGKPVVGTYNGGSEELILLDKNGILCFPRDPECLAAAITDAFGRGWDVSEITEFSSQYSWGNVVGEILEIYRRMDDQKVIY</sequence>
<dbReference type="InterPro" id="IPR050194">
    <property type="entry name" value="Glycosyltransferase_grp1"/>
</dbReference>
<evidence type="ECO:0000259" key="2">
    <source>
        <dbReference type="Pfam" id="PF13439"/>
    </source>
</evidence>
<protein>
    <submittedName>
        <fullName evidence="3">Glycosyltransferase family 4 protein</fullName>
    </submittedName>
</protein>
<feature type="domain" description="Glycosyl transferase family 1" evidence="1">
    <location>
        <begin position="221"/>
        <end position="373"/>
    </location>
</feature>
<proteinExistence type="predicted"/>
<dbReference type="Gene3D" id="3.40.50.2000">
    <property type="entry name" value="Glycogen Phosphorylase B"/>
    <property type="match status" value="2"/>
</dbReference>
<accession>A0A9Q4KRJ1</accession>
<dbReference type="GO" id="GO:0016757">
    <property type="term" value="F:glycosyltransferase activity"/>
    <property type="evidence" value="ECO:0007669"/>
    <property type="project" value="InterPro"/>
</dbReference>
<dbReference type="RefSeq" id="WP_274924023.1">
    <property type="nucleotide sequence ID" value="NZ_JAKELO010000002.1"/>
</dbReference>
<feature type="domain" description="Glycosyltransferase subfamily 4-like N-terminal" evidence="2">
    <location>
        <begin position="43"/>
        <end position="212"/>
    </location>
</feature>
<evidence type="ECO:0000259" key="1">
    <source>
        <dbReference type="Pfam" id="PF00534"/>
    </source>
</evidence>
<organism evidence="3 4">
    <name type="scientific">Methanogenium marinum</name>
    <dbReference type="NCBI Taxonomy" id="348610"/>
    <lineage>
        <taxon>Archaea</taxon>
        <taxon>Methanobacteriati</taxon>
        <taxon>Methanobacteriota</taxon>
        <taxon>Stenosarchaea group</taxon>
        <taxon>Methanomicrobia</taxon>
        <taxon>Methanomicrobiales</taxon>
        <taxon>Methanomicrobiaceae</taxon>
        <taxon>Methanogenium</taxon>
    </lineage>
</organism>
<evidence type="ECO:0000313" key="4">
    <source>
        <dbReference type="Proteomes" id="UP001143747"/>
    </source>
</evidence>
<dbReference type="Pfam" id="PF00534">
    <property type="entry name" value="Glycos_transf_1"/>
    <property type="match status" value="1"/>
</dbReference>
<reference evidence="3" key="1">
    <citation type="submission" date="2022-01" db="EMBL/GenBank/DDBJ databases">
        <title>Draft genome of Methanogenium marinum DSM 15558.</title>
        <authorList>
            <person name="Chen S.-C."/>
            <person name="You Y.-T."/>
        </authorList>
    </citation>
    <scope>NUCLEOTIDE SEQUENCE</scope>
    <source>
        <strain evidence="3">DSM 15558</strain>
    </source>
</reference>
<dbReference type="PANTHER" id="PTHR45947:SF3">
    <property type="entry name" value="SULFOQUINOVOSYL TRANSFERASE SQD2"/>
    <property type="match status" value="1"/>
</dbReference>
<dbReference type="InterPro" id="IPR001296">
    <property type="entry name" value="Glyco_trans_1"/>
</dbReference>
<dbReference type="SUPFAM" id="SSF53756">
    <property type="entry name" value="UDP-Glycosyltransferase/glycogen phosphorylase"/>
    <property type="match status" value="1"/>
</dbReference>
<dbReference type="Pfam" id="PF13439">
    <property type="entry name" value="Glyco_transf_4"/>
    <property type="match status" value="1"/>
</dbReference>
<comment type="caution">
    <text evidence="3">The sequence shown here is derived from an EMBL/GenBank/DDBJ whole genome shotgun (WGS) entry which is preliminary data.</text>
</comment>
<name>A0A9Q4KRJ1_9EURY</name>
<dbReference type="EMBL" id="JAKELO010000002">
    <property type="protein sequence ID" value="MDE4907367.1"/>
    <property type="molecule type" value="Genomic_DNA"/>
</dbReference>
<keyword evidence="4" id="KW-1185">Reference proteome</keyword>
<dbReference type="CDD" id="cd03798">
    <property type="entry name" value="GT4_WlbH-like"/>
    <property type="match status" value="1"/>
</dbReference>
<dbReference type="AlphaFoldDB" id="A0A9Q4KRJ1"/>
<dbReference type="Proteomes" id="UP001143747">
    <property type="component" value="Unassembled WGS sequence"/>
</dbReference>
<gene>
    <name evidence="3" type="ORF">L0665_01870</name>
</gene>
<dbReference type="InterPro" id="IPR028098">
    <property type="entry name" value="Glyco_trans_4-like_N"/>
</dbReference>